<dbReference type="RefSeq" id="WP_343335847.1">
    <property type="nucleotide sequence ID" value="NZ_JAPOHD010000069.1"/>
</dbReference>
<sequence>MKYIQILISFFCLFAIWQQQAGTNNNADSFAIIGSEQESWMYIESADIELSVSVLDEVVEVQDAKIGLCKNRRGLQNFQIHSFVSLKFTNQDFSQLLLLQHYTNLPPPLHTI</sequence>
<gene>
    <name evidence="2" type="ORF">OU798_24430</name>
</gene>
<keyword evidence="1" id="KW-0732">Signal</keyword>
<reference evidence="2" key="1">
    <citation type="submission" date="2022-11" db="EMBL/GenBank/DDBJ databases">
        <title>Marilongibacter aestuarii gen. nov., sp. nov., isolated from tidal flat sediment.</title>
        <authorList>
            <person name="Jiayan W."/>
        </authorList>
    </citation>
    <scope>NUCLEOTIDE SEQUENCE</scope>
    <source>
        <strain evidence="2">Z1-6</strain>
    </source>
</reference>
<keyword evidence="3" id="KW-1185">Reference proteome</keyword>
<evidence type="ECO:0000256" key="1">
    <source>
        <dbReference type="SAM" id="SignalP"/>
    </source>
</evidence>
<feature type="chain" id="PRO_5040763498" evidence="1">
    <location>
        <begin position="22"/>
        <end position="112"/>
    </location>
</feature>
<dbReference type="Proteomes" id="UP001145087">
    <property type="component" value="Unassembled WGS sequence"/>
</dbReference>
<feature type="signal peptide" evidence="1">
    <location>
        <begin position="1"/>
        <end position="21"/>
    </location>
</feature>
<organism evidence="2 3">
    <name type="scientific">Draconibacterium aestuarii</name>
    <dbReference type="NCBI Taxonomy" id="2998507"/>
    <lineage>
        <taxon>Bacteria</taxon>
        <taxon>Pseudomonadati</taxon>
        <taxon>Bacteroidota</taxon>
        <taxon>Bacteroidia</taxon>
        <taxon>Marinilabiliales</taxon>
        <taxon>Prolixibacteraceae</taxon>
        <taxon>Draconibacterium</taxon>
    </lineage>
</organism>
<name>A0A9X3FE95_9BACT</name>
<comment type="caution">
    <text evidence="2">The sequence shown here is derived from an EMBL/GenBank/DDBJ whole genome shotgun (WGS) entry which is preliminary data.</text>
</comment>
<protein>
    <submittedName>
        <fullName evidence="2">Uncharacterized protein</fullName>
    </submittedName>
</protein>
<accession>A0A9X3FE95</accession>
<dbReference type="AlphaFoldDB" id="A0A9X3FE95"/>
<dbReference type="EMBL" id="JAPOHD010000069">
    <property type="protein sequence ID" value="MCY1723521.1"/>
    <property type="molecule type" value="Genomic_DNA"/>
</dbReference>
<evidence type="ECO:0000313" key="2">
    <source>
        <dbReference type="EMBL" id="MCY1723521.1"/>
    </source>
</evidence>
<evidence type="ECO:0000313" key="3">
    <source>
        <dbReference type="Proteomes" id="UP001145087"/>
    </source>
</evidence>
<proteinExistence type="predicted"/>